<dbReference type="PANTHER" id="PTHR35399">
    <property type="entry name" value="SLR8030 PROTEIN"/>
    <property type="match status" value="1"/>
</dbReference>
<dbReference type="EMBL" id="JAPNKE010000002">
    <property type="protein sequence ID" value="MCY1013485.1"/>
    <property type="molecule type" value="Genomic_DNA"/>
</dbReference>
<keyword evidence="2" id="KW-0732">Signal</keyword>
<dbReference type="RefSeq" id="WP_267777475.1">
    <property type="nucleotide sequence ID" value="NZ_JAPNKE010000002.1"/>
</dbReference>
<comment type="caution">
    <text evidence="3">The sequence shown here is derived from an EMBL/GenBank/DDBJ whole genome shotgun (WGS) entry which is preliminary data.</text>
</comment>
<organism evidence="3 4">
    <name type="scientific">Nannocystis pusilla</name>
    <dbReference type="NCBI Taxonomy" id="889268"/>
    <lineage>
        <taxon>Bacteria</taxon>
        <taxon>Pseudomonadati</taxon>
        <taxon>Myxococcota</taxon>
        <taxon>Polyangia</taxon>
        <taxon>Nannocystales</taxon>
        <taxon>Nannocystaceae</taxon>
        <taxon>Nannocystis</taxon>
    </lineage>
</organism>
<name>A0A9X3F1A7_9BACT</name>
<feature type="compositionally biased region" description="Low complexity" evidence="1">
    <location>
        <begin position="30"/>
        <end position="44"/>
    </location>
</feature>
<dbReference type="Pfam" id="PF05787">
    <property type="entry name" value="PhoX"/>
    <property type="match status" value="1"/>
</dbReference>
<dbReference type="InterPro" id="IPR008557">
    <property type="entry name" value="PhoX"/>
</dbReference>
<feature type="chain" id="PRO_5040990582" evidence="2">
    <location>
        <begin position="27"/>
        <end position="796"/>
    </location>
</feature>
<gene>
    <name evidence="3" type="ORF">OV079_49755</name>
</gene>
<dbReference type="Pfam" id="PF01391">
    <property type="entry name" value="Collagen"/>
    <property type="match status" value="1"/>
</dbReference>
<proteinExistence type="predicted"/>
<reference evidence="3" key="1">
    <citation type="submission" date="2022-11" db="EMBL/GenBank/DDBJ databases">
        <title>Minimal conservation of predation-associated metabolite biosynthetic gene clusters underscores biosynthetic potential of Myxococcota including descriptions for ten novel species: Archangium lansinium sp. nov., Myxococcus landrumus sp. nov., Nannocystis bai.</title>
        <authorList>
            <person name="Ahearne A."/>
            <person name="Stevens C."/>
            <person name="Phillips K."/>
        </authorList>
    </citation>
    <scope>NUCLEOTIDE SEQUENCE</scope>
    <source>
        <strain evidence="3">Na p29</strain>
    </source>
</reference>
<evidence type="ECO:0000256" key="2">
    <source>
        <dbReference type="SAM" id="SignalP"/>
    </source>
</evidence>
<protein>
    <submittedName>
        <fullName evidence="3">DUF839 domain-containing protein</fullName>
    </submittedName>
</protein>
<evidence type="ECO:0000313" key="3">
    <source>
        <dbReference type="EMBL" id="MCY1013485.1"/>
    </source>
</evidence>
<evidence type="ECO:0000313" key="4">
    <source>
        <dbReference type="Proteomes" id="UP001150924"/>
    </source>
</evidence>
<dbReference type="PANTHER" id="PTHR35399:SF2">
    <property type="entry name" value="DUF839 DOMAIN-CONTAINING PROTEIN"/>
    <property type="match status" value="1"/>
</dbReference>
<accession>A0A9X3F1A7</accession>
<dbReference type="AlphaFoldDB" id="A0A9X3F1A7"/>
<evidence type="ECO:0000256" key="1">
    <source>
        <dbReference type="SAM" id="MobiDB-lite"/>
    </source>
</evidence>
<keyword evidence="4" id="KW-1185">Reference proteome</keyword>
<feature type="signal peptide" evidence="2">
    <location>
        <begin position="1"/>
        <end position="26"/>
    </location>
</feature>
<dbReference type="InterPro" id="IPR008160">
    <property type="entry name" value="Collagen"/>
</dbReference>
<feature type="region of interest" description="Disordered" evidence="1">
    <location>
        <begin position="30"/>
        <end position="102"/>
    </location>
</feature>
<sequence length="796" mass="83595">MPRTRFTLRLTHPALWLGLVVAPACGDDSAAATDTAGTDGQPGEPGEPGQPGQPGQPGEPGQPGDPGEPGDPGDPGDPGEPGDPGDPGDPGEPGDPGLDFDRAPRSSVVALHFADDLGTGATDIAELVKTLAGHVATDSLPIGLQFPLAPASTDTVRVIAGLRHNVLVRWLDPLGHEDQPESPRFGANNDYIAYFGDGWNDAPGAVPQWHGSGSGAWLWVNHEYISGSSPTSTSAPDGQHLTFAQFLYRLKVLALDVGGDLWDDASLVTYGAEYKRQLGGSWLHAVQDPASGEWSLDRSRPAVRYDSTSATLTKITGLAGISGDKDDAGVDLPEGVVAGILGDCSGGQTPWGTVLTAEENVQDYYGDMETCWNGQQFVAGAGCDAGQDVALDVAASDSSEFGRSPDPNARHARDLYGYLVEIDPGAPADEFYGKNEPGVGHRKLGAIGRARWENATFAVDGEWKPLVGEPLVIYGGDDRRSGRIFKFVSKDPYTADMTKAQARALLDEGDLYVAHFADLDNTTGTELAGGVEPTEQSPGQGRWIRLSVDNTTDDAPNAGTAAGPAGTKVGAALKSADWNAIGGLATDDDVRRVLFTTCNKLGVMELNRPEDLEWNPNDPSGTPRLYVAFTKHGGQTALDGEGVLFAPDEYAEKAPKRSDAVGTIFAVQEADPDKPGSSLTFTYFKAFHGSEGDGVFDAADPDNLVIDRNGGVWFGTDGNFGVSGHADAVYYLDLDPAHKAGEPGVVNPTWGKALRVVAGPSDSEATGPALNSDMRTLFFSVQHPGEAVYSAWPGTP</sequence>
<dbReference type="Proteomes" id="UP001150924">
    <property type="component" value="Unassembled WGS sequence"/>
</dbReference>